<accession>A0A7S4M459</accession>
<gene>
    <name evidence="1" type="ORF">OAUR00152_LOCUS165</name>
</gene>
<name>A0A7S4M459_9STRA</name>
<sequence length="335" mass="37687">MPPYLDPEKTKVDGLAFIGLSLARRSAHGHPDAVTHQTSFDLNEVIDRKYDMVMSSNDDGWLVGGGEPGPPETYKLAAKDSAHVEIMRIGTYRPEWGGIKENDIVDAMRSGKILIPEILVLPTAVVANPDNPPELEIRFDMDPPLPNFDDDSAPLPVNWALRFLHNQLFRYFQFPSRFCPGAFHSTILRKAEFRSEEHKAAYFSHCDAAIQKWHLLGPQPLNNGGWDIDGKPLAEPSKNNSGLWLFLDRENITHFFPPNFLPPYDTPEKRKIIFEFLKDEWDEKTLSWKPIGTGASNTEGIEKEVEAKDEAKEKEVNGSTTVDAGPLCGSTPFWC</sequence>
<proteinExistence type="predicted"/>
<reference evidence="1" key="1">
    <citation type="submission" date="2021-01" db="EMBL/GenBank/DDBJ databases">
        <authorList>
            <person name="Corre E."/>
            <person name="Pelletier E."/>
            <person name="Niang G."/>
            <person name="Scheremetjew M."/>
            <person name="Finn R."/>
            <person name="Kale V."/>
            <person name="Holt S."/>
            <person name="Cochrane G."/>
            <person name="Meng A."/>
            <person name="Brown T."/>
            <person name="Cohen L."/>
        </authorList>
    </citation>
    <scope>NUCLEOTIDE SEQUENCE</scope>
    <source>
        <strain evidence="1">Isolate 1302-5</strain>
    </source>
</reference>
<dbReference type="AlphaFoldDB" id="A0A7S4M459"/>
<organism evidence="1">
    <name type="scientific">Odontella aurita</name>
    <dbReference type="NCBI Taxonomy" id="265563"/>
    <lineage>
        <taxon>Eukaryota</taxon>
        <taxon>Sar</taxon>
        <taxon>Stramenopiles</taxon>
        <taxon>Ochrophyta</taxon>
        <taxon>Bacillariophyta</taxon>
        <taxon>Mediophyceae</taxon>
        <taxon>Biddulphiophycidae</taxon>
        <taxon>Eupodiscales</taxon>
        <taxon>Odontellaceae</taxon>
        <taxon>Odontella</taxon>
    </lineage>
</organism>
<protein>
    <submittedName>
        <fullName evidence="1">Uncharacterized protein</fullName>
    </submittedName>
</protein>
<evidence type="ECO:0000313" key="1">
    <source>
        <dbReference type="EMBL" id="CAE2199658.1"/>
    </source>
</evidence>
<dbReference type="EMBL" id="HBKQ01000243">
    <property type="protein sequence ID" value="CAE2199658.1"/>
    <property type="molecule type" value="Transcribed_RNA"/>
</dbReference>